<proteinExistence type="inferred from homology"/>
<comment type="caution">
    <text evidence="6">The sequence shown here is derived from an EMBL/GenBank/DDBJ whole genome shotgun (WGS) entry which is preliminary data.</text>
</comment>
<evidence type="ECO:0000256" key="3">
    <source>
        <dbReference type="ARBA" id="ARBA00023128"/>
    </source>
</evidence>
<name>A0A8H4VKP8_9AGAR</name>
<evidence type="ECO:0000313" key="7">
    <source>
        <dbReference type="Proteomes" id="UP000521872"/>
    </source>
</evidence>
<dbReference type="EMBL" id="JAACJL010000045">
    <property type="protein sequence ID" value="KAF4613453.1"/>
    <property type="molecule type" value="Genomic_DNA"/>
</dbReference>
<evidence type="ECO:0000256" key="5">
    <source>
        <dbReference type="SAM" id="MobiDB-lite"/>
    </source>
</evidence>
<feature type="region of interest" description="Disordered" evidence="5">
    <location>
        <begin position="1"/>
        <end position="21"/>
    </location>
</feature>
<comment type="similarity">
    <text evidence="2">Belongs to the cytochrome c oxidase subunit 6B family.</text>
</comment>
<keyword evidence="7" id="KW-1185">Reference proteome</keyword>
<accession>A0A8H4VKP8</accession>
<gene>
    <name evidence="6" type="ORF">D9613_008134</name>
</gene>
<dbReference type="PROSITE" id="PS51808">
    <property type="entry name" value="CHCH"/>
    <property type="match status" value="1"/>
</dbReference>
<dbReference type="SUPFAM" id="SSF47694">
    <property type="entry name" value="Cytochrome c oxidase subunit h"/>
    <property type="match status" value="1"/>
</dbReference>
<sequence length="95" mass="10826">MGWFSSSKKDENAAPSREDRQKCWETRDAYFACLDRVGVVKAGEEGSACSKEQKEYGKSCAQSWIEYFNQRRVIAEAQKDRLARANQQAQNAAQK</sequence>
<evidence type="ECO:0000256" key="2">
    <source>
        <dbReference type="ARBA" id="ARBA00006425"/>
    </source>
</evidence>
<dbReference type="InterPro" id="IPR036549">
    <property type="entry name" value="CX6/COA6-like_sf"/>
</dbReference>
<dbReference type="Pfam" id="PF02297">
    <property type="entry name" value="COX6B"/>
    <property type="match status" value="1"/>
</dbReference>
<comment type="subcellular location">
    <subcellularLocation>
        <location evidence="1">Mitochondrion</location>
    </subcellularLocation>
</comment>
<dbReference type="Gene3D" id="1.10.10.140">
    <property type="entry name" value="Cytochrome c oxidase, subunit VIb"/>
    <property type="match status" value="1"/>
</dbReference>
<keyword evidence="4" id="KW-1015">Disulfide bond</keyword>
<organism evidence="6 7">
    <name type="scientific">Agrocybe pediades</name>
    <dbReference type="NCBI Taxonomy" id="84607"/>
    <lineage>
        <taxon>Eukaryota</taxon>
        <taxon>Fungi</taxon>
        <taxon>Dikarya</taxon>
        <taxon>Basidiomycota</taxon>
        <taxon>Agaricomycotina</taxon>
        <taxon>Agaricomycetes</taxon>
        <taxon>Agaricomycetidae</taxon>
        <taxon>Agaricales</taxon>
        <taxon>Agaricineae</taxon>
        <taxon>Strophariaceae</taxon>
        <taxon>Agrocybe</taxon>
    </lineage>
</organism>
<dbReference type="InterPro" id="IPR048281">
    <property type="entry name" value="COA6_fun"/>
</dbReference>
<dbReference type="Proteomes" id="UP000521872">
    <property type="component" value="Unassembled WGS sequence"/>
</dbReference>
<dbReference type="PANTHER" id="PTHR47677:SF1">
    <property type="entry name" value="CYTOCHROME C OXIDASE ASSEMBLY FACTOR 6"/>
    <property type="match status" value="1"/>
</dbReference>
<reference evidence="6 7" key="1">
    <citation type="submission" date="2019-12" db="EMBL/GenBank/DDBJ databases">
        <authorList>
            <person name="Floudas D."/>
            <person name="Bentzer J."/>
            <person name="Ahren D."/>
            <person name="Johansson T."/>
            <person name="Persson P."/>
            <person name="Tunlid A."/>
        </authorList>
    </citation>
    <scope>NUCLEOTIDE SEQUENCE [LARGE SCALE GENOMIC DNA]</scope>
    <source>
        <strain evidence="6 7">CBS 102.39</strain>
    </source>
</reference>
<dbReference type="InterPro" id="IPR048280">
    <property type="entry name" value="COX6B-like"/>
</dbReference>
<protein>
    <submittedName>
        <fullName evidence="6">Uncharacterized protein</fullName>
    </submittedName>
</protein>
<keyword evidence="3" id="KW-0496">Mitochondrion</keyword>
<dbReference type="AlphaFoldDB" id="A0A8H4VKP8"/>
<feature type="compositionally biased region" description="Basic and acidic residues" evidence="5">
    <location>
        <begin position="7"/>
        <end position="21"/>
    </location>
</feature>
<evidence type="ECO:0000256" key="4">
    <source>
        <dbReference type="ARBA" id="ARBA00023157"/>
    </source>
</evidence>
<evidence type="ECO:0000313" key="6">
    <source>
        <dbReference type="EMBL" id="KAF4613453.1"/>
    </source>
</evidence>
<dbReference type="PANTHER" id="PTHR47677">
    <property type="entry name" value="CYTOCHROME C OXIDASE ASSEMBLY FACTOR 6"/>
    <property type="match status" value="1"/>
</dbReference>
<evidence type="ECO:0000256" key="1">
    <source>
        <dbReference type="ARBA" id="ARBA00004173"/>
    </source>
</evidence>
<dbReference type="GO" id="GO:0005739">
    <property type="term" value="C:mitochondrion"/>
    <property type="evidence" value="ECO:0007669"/>
    <property type="project" value="UniProtKB-SubCell"/>
</dbReference>